<sequence>MSNPEPDPQETVCRTGLRDGVVERPGRHGPVELLEPRTVPLGGPRGMTVERVLPQKARSLIGAWCFLDAYGPDDVAATGGMRVPRHPHTGLATVSWLFEGRIDHVDSAGNWATVRPGDVDLMNAGRGITHQEFSTADTTVLHGVQLWYAFPEAHRFDPPSLDTHRPEPVEGPGWTARVFLGSLLGSVSPVATRIPLVGAQLDLRPGTRLQLDADPTHEHGLLVVQGEALLDGVRVPRGTLAYTPPGRSPLVVEAGQEPLLAVLIGGQPLEERIVMWWNFVGRSHEEIARWRGVYQQEMGFEAPEPGPRCTTPRARARARSRWARRSRETSWTRRSAAPMTTSNPSRSRCSGSSRPGSRTRCPPRSCPTPACGCADEPRLAPPRPLMESHRPLRRRAPAMTEQPTLENPQVRRTEDRFEILVAPEGEPAGFTVYLDHDAEDGEPVRIFPHTVVREEYGGRGLASILVREALEATIGEGRRIVAVCPYIKAWLPKHPEYARHSVPARPEHLALLRR</sequence>
<dbReference type="Pfam" id="PF02678">
    <property type="entry name" value="Pirin"/>
    <property type="match status" value="1"/>
</dbReference>
<feature type="region of interest" description="Disordered" evidence="3">
    <location>
        <begin position="302"/>
        <end position="388"/>
    </location>
</feature>
<evidence type="ECO:0000313" key="5">
    <source>
        <dbReference type="EMBL" id="OIJ36004.1"/>
    </source>
</evidence>
<evidence type="ECO:0000313" key="6">
    <source>
        <dbReference type="Proteomes" id="UP000179540"/>
    </source>
</evidence>
<dbReference type="InterPro" id="IPR012093">
    <property type="entry name" value="Pirin"/>
</dbReference>
<comment type="caution">
    <text evidence="5">The sequence shown here is derived from an EMBL/GenBank/DDBJ whole genome shotgun (WGS) entry which is preliminary data.</text>
</comment>
<dbReference type="CDD" id="cd04301">
    <property type="entry name" value="NAT_SF"/>
    <property type="match status" value="1"/>
</dbReference>
<dbReference type="PROSITE" id="PS51729">
    <property type="entry name" value="GNAT_YJDJ"/>
    <property type="match status" value="1"/>
</dbReference>
<dbReference type="AlphaFoldDB" id="A0A1S2N080"/>
<accession>A0A1S2N080</accession>
<dbReference type="Pfam" id="PF05726">
    <property type="entry name" value="Pirin_C"/>
    <property type="match status" value="1"/>
</dbReference>
<feature type="compositionally biased region" description="Basic residues" evidence="3">
    <location>
        <begin position="314"/>
        <end position="324"/>
    </location>
</feature>
<proteinExistence type="inferred from homology"/>
<reference evidence="5 6" key="1">
    <citation type="submission" date="2016-10" db="EMBL/GenBank/DDBJ databases">
        <title>Draft genome sequence of strain LCT isolated from the Shenzhou X spacecraft of China.</title>
        <authorList>
            <person name="Huang B."/>
        </authorList>
    </citation>
    <scope>NUCLEOTIDE SEQUENCE [LARGE SCALE GENOMIC DNA]</scope>
    <source>
        <strain evidence="5 6">LCT-H5</strain>
    </source>
</reference>
<feature type="region of interest" description="Disordered" evidence="3">
    <location>
        <begin position="1"/>
        <end position="29"/>
    </location>
</feature>
<organism evidence="5 6">
    <name type="scientific">Rothia kristinae</name>
    <dbReference type="NCBI Taxonomy" id="37923"/>
    <lineage>
        <taxon>Bacteria</taxon>
        <taxon>Bacillati</taxon>
        <taxon>Actinomycetota</taxon>
        <taxon>Actinomycetes</taxon>
        <taxon>Micrococcales</taxon>
        <taxon>Micrococcaceae</taxon>
        <taxon>Rothia</taxon>
    </lineage>
</organism>
<dbReference type="RefSeq" id="WP_075514618.1">
    <property type="nucleotide sequence ID" value="NZ_MODZ01000005.1"/>
</dbReference>
<evidence type="ECO:0000256" key="1">
    <source>
        <dbReference type="ARBA" id="ARBA00008416"/>
    </source>
</evidence>
<name>A0A1S2N080_9MICC</name>
<dbReference type="PANTHER" id="PTHR13903">
    <property type="entry name" value="PIRIN-RELATED"/>
    <property type="match status" value="1"/>
</dbReference>
<evidence type="ECO:0000256" key="2">
    <source>
        <dbReference type="RuleBase" id="RU003457"/>
    </source>
</evidence>
<evidence type="ECO:0000256" key="3">
    <source>
        <dbReference type="SAM" id="MobiDB-lite"/>
    </source>
</evidence>
<dbReference type="Gene3D" id="3.40.630.30">
    <property type="match status" value="1"/>
</dbReference>
<dbReference type="Proteomes" id="UP000179540">
    <property type="component" value="Unassembled WGS sequence"/>
</dbReference>
<feature type="compositionally biased region" description="Low complexity" evidence="3">
    <location>
        <begin position="344"/>
        <end position="369"/>
    </location>
</feature>
<dbReference type="EMBL" id="MODZ01000005">
    <property type="protein sequence ID" value="OIJ36004.1"/>
    <property type="molecule type" value="Genomic_DNA"/>
</dbReference>
<dbReference type="SUPFAM" id="SSF55729">
    <property type="entry name" value="Acyl-CoA N-acyltransferases (Nat)"/>
    <property type="match status" value="1"/>
</dbReference>
<dbReference type="Pfam" id="PF14542">
    <property type="entry name" value="Acetyltransf_CG"/>
    <property type="match status" value="1"/>
</dbReference>
<dbReference type="PANTHER" id="PTHR13903:SF8">
    <property type="entry name" value="PIRIN"/>
    <property type="match status" value="1"/>
</dbReference>
<dbReference type="InterPro" id="IPR008778">
    <property type="entry name" value="Pirin_C_dom"/>
</dbReference>
<evidence type="ECO:0000259" key="4">
    <source>
        <dbReference type="PROSITE" id="PS51729"/>
    </source>
</evidence>
<protein>
    <recommendedName>
        <fullName evidence="4">N-acetyltransferase domain-containing protein</fullName>
    </recommendedName>
</protein>
<gene>
    <name evidence="5" type="ORF">BK826_04700</name>
</gene>
<feature type="compositionally biased region" description="Basic and acidic residues" evidence="3">
    <location>
        <begin position="16"/>
        <end position="29"/>
    </location>
</feature>
<feature type="domain" description="N-acetyltransferase" evidence="4">
    <location>
        <begin position="409"/>
        <end position="502"/>
    </location>
</feature>
<dbReference type="InterPro" id="IPR031165">
    <property type="entry name" value="GNAT_YJDJ"/>
</dbReference>
<dbReference type="InterPro" id="IPR011051">
    <property type="entry name" value="RmlC_Cupin_sf"/>
</dbReference>
<dbReference type="Gene3D" id="2.60.120.10">
    <property type="entry name" value="Jelly Rolls"/>
    <property type="match status" value="1"/>
</dbReference>
<dbReference type="InterPro" id="IPR016181">
    <property type="entry name" value="Acyl_CoA_acyltransferase"/>
</dbReference>
<dbReference type="InterPro" id="IPR014710">
    <property type="entry name" value="RmlC-like_jellyroll"/>
</dbReference>
<dbReference type="InterPro" id="IPR003829">
    <property type="entry name" value="Pirin_N_dom"/>
</dbReference>
<dbReference type="CDD" id="cd02247">
    <property type="entry name" value="cupin_pirin_C"/>
    <property type="match status" value="1"/>
</dbReference>
<comment type="similarity">
    <text evidence="1 2">Belongs to the pirin family.</text>
</comment>
<dbReference type="SUPFAM" id="SSF51182">
    <property type="entry name" value="RmlC-like cupins"/>
    <property type="match status" value="1"/>
</dbReference>